<sequence length="430" mass="46524">MNAISTKAGPMSGSLSHVRVLDLTRVLAGPWCTQMLADLGADVIKVERPVLGDDTRHWGPPWIENDDGERVGDSAYFTSANRNKRSIAIDIATPQGQALVRELALQCDVLVENYKVGDLARYGLSYADLRELNPRLVYCSITGYGQDGPYAHLPGYDFIFQGEGGLMSITGERDDKPGGGPMKSAIAVADVLTGLNATIGILSAIESRHATGVGQHIDVALLDTVVNFGANQIASYFASGAIPRRWGNEHPNLAPYQTFPTADGHIIIGCGNDGQYRRLCELIGCPELALDARFADMPGRNVNRAALVEALEARFRTQPSRHWLDLLANSEVPNGSINNYAQVFEHPQVVHRGMRVDMPHPGGTTVGMVANPIRLSGTPVQYRHPPPLRGQHTAEVLASLLHKSGADIEALEAARIIEIRNHPCTTASTH</sequence>
<dbReference type="PANTHER" id="PTHR48207">
    <property type="entry name" value="SUCCINATE--HYDROXYMETHYLGLUTARATE COA-TRANSFERASE"/>
    <property type="match status" value="1"/>
</dbReference>
<comment type="caution">
    <text evidence="2">The sequence shown here is derived from an EMBL/GenBank/DDBJ whole genome shotgun (WGS) entry which is preliminary data.</text>
</comment>
<gene>
    <name evidence="2" type="ORF">L490_4584</name>
</gene>
<proteinExistence type="predicted"/>
<dbReference type="Gene3D" id="3.40.50.10540">
    <property type="entry name" value="Crotonobetainyl-coa:carnitine coa-transferase, domain 1"/>
    <property type="match status" value="1"/>
</dbReference>
<organism evidence="2 3">
    <name type="scientific">Bordetella bronchiseptica 00-P-2796</name>
    <dbReference type="NCBI Taxonomy" id="1331199"/>
    <lineage>
        <taxon>Bacteria</taxon>
        <taxon>Pseudomonadati</taxon>
        <taxon>Pseudomonadota</taxon>
        <taxon>Betaproteobacteria</taxon>
        <taxon>Burkholderiales</taxon>
        <taxon>Alcaligenaceae</taxon>
        <taxon>Bordetella</taxon>
    </lineage>
</organism>
<dbReference type="InterPro" id="IPR050483">
    <property type="entry name" value="CoA-transferase_III_domain"/>
</dbReference>
<dbReference type="EMBL" id="JGWH01000017">
    <property type="protein sequence ID" value="KCV38221.1"/>
    <property type="molecule type" value="Genomic_DNA"/>
</dbReference>
<dbReference type="PANTHER" id="PTHR48207:SF3">
    <property type="entry name" value="SUCCINATE--HYDROXYMETHYLGLUTARATE COA-TRANSFERASE"/>
    <property type="match status" value="1"/>
</dbReference>
<evidence type="ECO:0000313" key="3">
    <source>
        <dbReference type="Proteomes" id="UP000025756"/>
    </source>
</evidence>
<dbReference type="InterPro" id="IPR044855">
    <property type="entry name" value="CoA-Trfase_III_dom3_sf"/>
</dbReference>
<keyword evidence="3" id="KW-1185">Reference proteome</keyword>
<protein>
    <submittedName>
        <fullName evidence="2">CoA-transferase family III protein</fullName>
    </submittedName>
</protein>
<evidence type="ECO:0000256" key="1">
    <source>
        <dbReference type="ARBA" id="ARBA00022679"/>
    </source>
</evidence>
<evidence type="ECO:0000313" key="2">
    <source>
        <dbReference type="EMBL" id="KCV38221.1"/>
    </source>
</evidence>
<dbReference type="InterPro" id="IPR023606">
    <property type="entry name" value="CoA-Trfase_III_dom_1_sf"/>
</dbReference>
<name>A0ABR4RNZ1_BORBO</name>
<reference evidence="2 3" key="1">
    <citation type="submission" date="2014-03" db="EMBL/GenBank/DDBJ databases">
        <title>Genome sequence of Bordetella bronchiseptica.</title>
        <authorList>
            <person name="Harvill E."/>
            <person name="Goodfield L.L."/>
            <person name="Ivanov Y.V."/>
            <person name="Meyer J.A."/>
            <person name="Muse S.J."/>
            <person name="Jacobs N."/>
            <person name="Bendor L."/>
            <person name="Smallridge W.E."/>
            <person name="Brinkac L.M."/>
            <person name="Sanka R."/>
            <person name="Kim M."/>
            <person name="Losada L."/>
        </authorList>
    </citation>
    <scope>NUCLEOTIDE SEQUENCE [LARGE SCALE GENOMIC DNA]</scope>
    <source>
        <strain evidence="2 3">00-P-2796</strain>
    </source>
</reference>
<dbReference type="InterPro" id="IPR003673">
    <property type="entry name" value="CoA-Trfase_fam_III"/>
</dbReference>
<dbReference type="Proteomes" id="UP000025756">
    <property type="component" value="Unassembled WGS sequence"/>
</dbReference>
<accession>A0ABR4RNZ1</accession>
<dbReference type="Pfam" id="PF02515">
    <property type="entry name" value="CoA_transf_3"/>
    <property type="match status" value="1"/>
</dbReference>
<dbReference type="Gene3D" id="3.30.1540.10">
    <property type="entry name" value="formyl-coa transferase, domain 3"/>
    <property type="match status" value="1"/>
</dbReference>
<dbReference type="SUPFAM" id="SSF89796">
    <property type="entry name" value="CoA-transferase family III (CaiB/BaiF)"/>
    <property type="match status" value="1"/>
</dbReference>
<keyword evidence="1" id="KW-0808">Transferase</keyword>